<dbReference type="InterPro" id="IPR036392">
    <property type="entry name" value="PLAT/LH2_dom_sf"/>
</dbReference>
<evidence type="ECO:0000256" key="1">
    <source>
        <dbReference type="PROSITE-ProRule" id="PRU00152"/>
    </source>
</evidence>
<dbReference type="PROSITE" id="PS50095">
    <property type="entry name" value="PLAT"/>
    <property type="match status" value="1"/>
</dbReference>
<name>A0ABD2PSE9_9PLAT</name>
<dbReference type="SUPFAM" id="SSF49723">
    <property type="entry name" value="Lipase/lipooxygenase domain (PLAT/LH2 domain)"/>
    <property type="match status" value="1"/>
</dbReference>
<dbReference type="InterPro" id="IPR001024">
    <property type="entry name" value="PLAT/LH2_dom"/>
</dbReference>
<dbReference type="Proteomes" id="UP001626550">
    <property type="component" value="Unassembled WGS sequence"/>
</dbReference>
<proteinExistence type="predicted"/>
<accession>A0ABD2PSE9</accession>
<keyword evidence="4" id="KW-1185">Reference proteome</keyword>
<sequence>MVLTGDKSGSGTNANVFITLFSGSKSGLNSGQMQLKQKGKNLFERGQVDVFEVESVDLGDVDKIRIEHDNSGLFSDWYLAQVQVTNLETNKQWSFPCNQWLSKMKGDGKTWKDISAV</sequence>
<gene>
    <name evidence="3" type="primary">LOXHD1_4</name>
    <name evidence="3" type="ORF">Ciccas_011794</name>
</gene>
<dbReference type="EMBL" id="JBJKFK010003673">
    <property type="protein sequence ID" value="KAL3309657.1"/>
    <property type="molecule type" value="Genomic_DNA"/>
</dbReference>
<dbReference type="SMART" id="SM00308">
    <property type="entry name" value="LH2"/>
    <property type="match status" value="1"/>
</dbReference>
<dbReference type="Gene3D" id="2.40.180.10">
    <property type="entry name" value="Catalase core domain"/>
    <property type="match status" value="1"/>
</dbReference>
<comment type="caution">
    <text evidence="1">Lacks conserved residue(s) required for the propagation of feature annotation.</text>
</comment>
<evidence type="ECO:0000313" key="3">
    <source>
        <dbReference type="EMBL" id="KAL3309657.1"/>
    </source>
</evidence>
<dbReference type="AlphaFoldDB" id="A0ABD2PSE9"/>
<evidence type="ECO:0000259" key="2">
    <source>
        <dbReference type="PROSITE" id="PS50095"/>
    </source>
</evidence>
<reference evidence="3 4" key="1">
    <citation type="submission" date="2024-11" db="EMBL/GenBank/DDBJ databases">
        <title>Adaptive evolution of stress response genes in parasites aligns with host niche diversity.</title>
        <authorList>
            <person name="Hahn C."/>
            <person name="Resl P."/>
        </authorList>
    </citation>
    <scope>NUCLEOTIDE SEQUENCE [LARGE SCALE GENOMIC DNA]</scope>
    <source>
        <strain evidence="3">EGGRZ-B1_66</strain>
        <tissue evidence="3">Body</tissue>
    </source>
</reference>
<dbReference type="InterPro" id="IPR052970">
    <property type="entry name" value="Inner_ear_hair_cell_LOXHD"/>
</dbReference>
<dbReference type="Pfam" id="PF01477">
    <property type="entry name" value="PLAT"/>
    <property type="match status" value="1"/>
</dbReference>
<organism evidence="3 4">
    <name type="scientific">Cichlidogyrus casuarinus</name>
    <dbReference type="NCBI Taxonomy" id="1844966"/>
    <lineage>
        <taxon>Eukaryota</taxon>
        <taxon>Metazoa</taxon>
        <taxon>Spiralia</taxon>
        <taxon>Lophotrochozoa</taxon>
        <taxon>Platyhelminthes</taxon>
        <taxon>Monogenea</taxon>
        <taxon>Monopisthocotylea</taxon>
        <taxon>Dactylogyridea</taxon>
        <taxon>Ancyrocephalidae</taxon>
        <taxon>Cichlidogyrus</taxon>
    </lineage>
</organism>
<dbReference type="PANTHER" id="PTHR45901">
    <property type="entry name" value="PROTEIN CBG12474"/>
    <property type="match status" value="1"/>
</dbReference>
<evidence type="ECO:0000313" key="4">
    <source>
        <dbReference type="Proteomes" id="UP001626550"/>
    </source>
</evidence>
<protein>
    <submittedName>
        <fullName evidence="3">Lipoxygenase y domain-containing protein 1</fullName>
    </submittedName>
</protein>
<comment type="caution">
    <text evidence="3">The sequence shown here is derived from an EMBL/GenBank/DDBJ whole genome shotgun (WGS) entry which is preliminary data.</text>
</comment>
<dbReference type="CDD" id="cd01756">
    <property type="entry name" value="PLAT_repeat"/>
    <property type="match status" value="1"/>
</dbReference>
<feature type="domain" description="PLAT" evidence="2">
    <location>
        <begin position="1"/>
        <end position="115"/>
    </location>
</feature>
<dbReference type="PANTHER" id="PTHR45901:SF3">
    <property type="entry name" value="LIPOXYGENASE HOMOLOGY DOMAIN-CONTAINING PROTEIN 1"/>
    <property type="match status" value="1"/>
</dbReference>